<comment type="caution">
    <text evidence="6">The sequence shown here is derived from an EMBL/GenBank/DDBJ whole genome shotgun (WGS) entry which is preliminary data.</text>
</comment>
<feature type="domain" description="Hemerythrin-like" evidence="5">
    <location>
        <begin position="13"/>
        <end position="126"/>
    </location>
</feature>
<name>A0ABT7SNW0_9GAMM</name>
<sequence length="136" mass="16007">MVFMPWTSELEIGIAEIDEQHQWLVDLTNQLHTTMSQSEQDPERIGDILEQLIDYTMNHFIVEEELFIRLGYPETEGHKKQHDVFCKRVMGLLERHDSGETVGAEALELLKNWLINHITKVDKAYVEFFRENNALH</sequence>
<dbReference type="Gene3D" id="1.20.120.50">
    <property type="entry name" value="Hemerythrin-like"/>
    <property type="match status" value="1"/>
</dbReference>
<keyword evidence="4" id="KW-0408">Iron</keyword>
<dbReference type="Proteomes" id="UP001241056">
    <property type="component" value="Unassembled WGS sequence"/>
</dbReference>
<keyword evidence="7" id="KW-1185">Reference proteome</keyword>
<accession>A0ABT7SNW0</accession>
<keyword evidence="3" id="KW-0479">Metal-binding</keyword>
<dbReference type="InterPro" id="IPR050669">
    <property type="entry name" value="Hemerythrin"/>
</dbReference>
<dbReference type="EMBL" id="JAUCDY010000006">
    <property type="protein sequence ID" value="MDM7857877.1"/>
    <property type="molecule type" value="Genomic_DNA"/>
</dbReference>
<dbReference type="PANTHER" id="PTHR37164">
    <property type="entry name" value="BACTERIOHEMERYTHRIN"/>
    <property type="match status" value="1"/>
</dbReference>
<evidence type="ECO:0000259" key="5">
    <source>
        <dbReference type="Pfam" id="PF01814"/>
    </source>
</evidence>
<dbReference type="InterPro" id="IPR012312">
    <property type="entry name" value="Hemerythrin-like"/>
</dbReference>
<dbReference type="NCBIfam" id="NF002007">
    <property type="entry name" value="PRK00808.1"/>
    <property type="match status" value="1"/>
</dbReference>
<proteinExistence type="inferred from homology"/>
<dbReference type="InterPro" id="IPR012827">
    <property type="entry name" value="Hemerythrin_metal-bd"/>
</dbReference>
<dbReference type="NCBIfam" id="NF033749">
    <property type="entry name" value="bact_hemeryth"/>
    <property type="match status" value="1"/>
</dbReference>
<keyword evidence="2" id="KW-0561">Oxygen transport</keyword>
<evidence type="ECO:0000256" key="2">
    <source>
        <dbReference type="ARBA" id="ARBA00022621"/>
    </source>
</evidence>
<dbReference type="PROSITE" id="PS00550">
    <property type="entry name" value="HEMERYTHRINS"/>
    <property type="match status" value="1"/>
</dbReference>
<dbReference type="CDD" id="cd12107">
    <property type="entry name" value="Hemerythrin"/>
    <property type="match status" value="1"/>
</dbReference>
<dbReference type="InterPro" id="IPR035938">
    <property type="entry name" value="Hemerythrin-like_sf"/>
</dbReference>
<evidence type="ECO:0000256" key="3">
    <source>
        <dbReference type="ARBA" id="ARBA00022723"/>
    </source>
</evidence>
<dbReference type="SUPFAM" id="SSF47188">
    <property type="entry name" value="Hemerythrin-like"/>
    <property type="match status" value="1"/>
</dbReference>
<evidence type="ECO:0000256" key="1">
    <source>
        <dbReference type="ARBA" id="ARBA00010587"/>
    </source>
</evidence>
<evidence type="ECO:0000313" key="7">
    <source>
        <dbReference type="Proteomes" id="UP001241056"/>
    </source>
</evidence>
<evidence type="ECO:0000256" key="4">
    <source>
        <dbReference type="ARBA" id="ARBA00023004"/>
    </source>
</evidence>
<dbReference type="RefSeq" id="WP_289410537.1">
    <property type="nucleotide sequence ID" value="NZ_JAUCDY010000006.1"/>
</dbReference>
<comment type="similarity">
    <text evidence="1">Belongs to the hemerythrin family.</text>
</comment>
<evidence type="ECO:0000313" key="6">
    <source>
        <dbReference type="EMBL" id="MDM7857877.1"/>
    </source>
</evidence>
<dbReference type="Pfam" id="PF01814">
    <property type="entry name" value="Hemerythrin"/>
    <property type="match status" value="1"/>
</dbReference>
<keyword evidence="2" id="KW-0813">Transport</keyword>
<gene>
    <name evidence="6" type="ORF">QEZ41_06240</name>
</gene>
<dbReference type="NCBIfam" id="TIGR02481">
    <property type="entry name" value="hemeryth_dom"/>
    <property type="match status" value="1"/>
</dbReference>
<dbReference type="PANTHER" id="PTHR37164:SF1">
    <property type="entry name" value="BACTERIOHEMERYTHRIN"/>
    <property type="match status" value="1"/>
</dbReference>
<reference evidence="6 7" key="1">
    <citation type="submission" date="2023-06" db="EMBL/GenBank/DDBJ databases">
        <title>Thiopseudomonas sp. CY1220 draft genome sequence.</title>
        <authorList>
            <person name="Zhao G."/>
            <person name="An M."/>
        </authorList>
    </citation>
    <scope>NUCLEOTIDE SEQUENCE [LARGE SCALE GENOMIC DNA]</scope>
    <source>
        <strain evidence="6 7">CY1220</strain>
    </source>
</reference>
<dbReference type="InterPro" id="IPR016131">
    <property type="entry name" value="Haemerythrin_Fe_BS"/>
</dbReference>
<organism evidence="6 7">
    <name type="scientific">Thiopseudomonas acetoxidans</name>
    <dbReference type="NCBI Taxonomy" id="3041622"/>
    <lineage>
        <taxon>Bacteria</taxon>
        <taxon>Pseudomonadati</taxon>
        <taxon>Pseudomonadota</taxon>
        <taxon>Gammaproteobacteria</taxon>
        <taxon>Pseudomonadales</taxon>
        <taxon>Pseudomonadaceae</taxon>
        <taxon>Thiopseudomonas</taxon>
    </lineage>
</organism>
<protein>
    <submittedName>
        <fullName evidence="6">Bacteriohemerythrin</fullName>
    </submittedName>
</protein>